<dbReference type="Proteomes" id="UP000027178">
    <property type="component" value="Unassembled WGS sequence"/>
</dbReference>
<comment type="caution">
    <text evidence="2">The sequence shown here is derived from an EMBL/GenBank/DDBJ whole genome shotgun (WGS) entry which is preliminary data.</text>
</comment>
<dbReference type="HOGENOM" id="CLU_1592384_0_0_11"/>
<sequence>MFDGRKESSDPFEQSVYLLSVLARAAEDGIGERLAARGLGRVHQELLTVLAQAGPHGRADLARRVTAPDASAAMDTLLARGLVQAMTVHLGGGQQEVVMLSPDGQAELAAMHADAAAVQDAMMVSFTRGDRAQLNALLRRMHVALGRGEGFGSPQSVSRKVRGRDRG</sequence>
<proteinExistence type="predicted"/>
<evidence type="ECO:0000313" key="2">
    <source>
        <dbReference type="EMBL" id="KDN87882.1"/>
    </source>
</evidence>
<dbReference type="InterPro" id="IPR036388">
    <property type="entry name" value="WH-like_DNA-bd_sf"/>
</dbReference>
<dbReference type="SUPFAM" id="SSF46785">
    <property type="entry name" value="Winged helix' DNA-binding domain"/>
    <property type="match status" value="1"/>
</dbReference>
<protein>
    <recommendedName>
        <fullName evidence="4">MarR family transcriptional regulator</fullName>
    </recommendedName>
</protein>
<name>A0A066Z2Z5_9ACTN</name>
<gene>
    <name evidence="2" type="ORF">KCH_05290</name>
</gene>
<dbReference type="InterPro" id="IPR036390">
    <property type="entry name" value="WH_DNA-bd_sf"/>
</dbReference>
<dbReference type="Gene3D" id="1.10.10.10">
    <property type="entry name" value="Winged helix-like DNA-binding domain superfamily/Winged helix DNA-binding domain"/>
    <property type="match status" value="1"/>
</dbReference>
<evidence type="ECO:0000256" key="1">
    <source>
        <dbReference type="SAM" id="MobiDB-lite"/>
    </source>
</evidence>
<dbReference type="OrthoDB" id="3215333at2"/>
<dbReference type="RefSeq" id="WP_035858527.1">
    <property type="nucleotide sequence ID" value="NZ_KK853997.1"/>
</dbReference>
<accession>A0A066Z2Z5</accession>
<dbReference type="EMBL" id="JNBY01000015">
    <property type="protein sequence ID" value="KDN87882.1"/>
    <property type="molecule type" value="Genomic_DNA"/>
</dbReference>
<evidence type="ECO:0000313" key="3">
    <source>
        <dbReference type="Proteomes" id="UP000027178"/>
    </source>
</evidence>
<dbReference type="PATRIC" id="fig|1348663.4.peg.503"/>
<feature type="region of interest" description="Disordered" evidence="1">
    <location>
        <begin position="148"/>
        <end position="167"/>
    </location>
</feature>
<organism evidence="2 3">
    <name type="scientific">Kitasatospora cheerisanensis KCTC 2395</name>
    <dbReference type="NCBI Taxonomy" id="1348663"/>
    <lineage>
        <taxon>Bacteria</taxon>
        <taxon>Bacillati</taxon>
        <taxon>Actinomycetota</taxon>
        <taxon>Actinomycetes</taxon>
        <taxon>Kitasatosporales</taxon>
        <taxon>Streptomycetaceae</taxon>
        <taxon>Kitasatospora</taxon>
    </lineage>
</organism>
<evidence type="ECO:0008006" key="4">
    <source>
        <dbReference type="Google" id="ProtNLM"/>
    </source>
</evidence>
<dbReference type="eggNOG" id="COG1846">
    <property type="taxonomic scope" value="Bacteria"/>
</dbReference>
<keyword evidence="3" id="KW-1185">Reference proteome</keyword>
<reference evidence="2 3" key="1">
    <citation type="submission" date="2014-05" db="EMBL/GenBank/DDBJ databases">
        <title>Draft Genome Sequence of Kitasatospora cheerisanensis KCTC 2395.</title>
        <authorList>
            <person name="Nam D.H."/>
        </authorList>
    </citation>
    <scope>NUCLEOTIDE SEQUENCE [LARGE SCALE GENOMIC DNA]</scope>
    <source>
        <strain evidence="2 3">KCTC 2395</strain>
    </source>
</reference>
<dbReference type="AlphaFoldDB" id="A0A066Z2Z5"/>